<dbReference type="Gene3D" id="1.25.10.10">
    <property type="entry name" value="Leucine-rich Repeat Variant"/>
    <property type="match status" value="1"/>
</dbReference>
<feature type="domain" description="Exportin-1 C-terminal" evidence="6">
    <location>
        <begin position="5"/>
        <end position="66"/>
    </location>
</feature>
<dbReference type="GO" id="GO:0005049">
    <property type="term" value="F:nuclear export signal receptor activity"/>
    <property type="evidence" value="ECO:0007669"/>
    <property type="project" value="InterPro"/>
</dbReference>
<evidence type="ECO:0000256" key="2">
    <source>
        <dbReference type="ARBA" id="ARBA00009466"/>
    </source>
</evidence>
<keyword evidence="5" id="KW-0539">Nucleus</keyword>
<comment type="similarity">
    <text evidence="2">Belongs to the exportin family.</text>
</comment>
<dbReference type="STRING" id="578461.R0MLH4"/>
<sequence>MPSLDGMNSNINIVSEYIHNLFSQNFPNITPESLKIFISGLFELCKNDEILREHIEDFNVKIYEFGNDEDLEEEMALKNERILSCQE</sequence>
<dbReference type="VEuPathDB" id="MicrosporidiaDB:NBO_63g0002"/>
<name>R0MLH4_NOSB1</name>
<organism evidence="7 8">
    <name type="scientific">Nosema bombycis (strain CQ1 / CVCC 102059)</name>
    <name type="common">Microsporidian parasite</name>
    <name type="synonym">Pebrine of silkworm</name>
    <dbReference type="NCBI Taxonomy" id="578461"/>
    <lineage>
        <taxon>Eukaryota</taxon>
        <taxon>Fungi</taxon>
        <taxon>Fungi incertae sedis</taxon>
        <taxon>Microsporidia</taxon>
        <taxon>Nosematidae</taxon>
        <taxon>Nosema</taxon>
    </lineage>
</organism>
<dbReference type="InterPro" id="IPR016024">
    <property type="entry name" value="ARM-type_fold"/>
</dbReference>
<proteinExistence type="inferred from homology"/>
<evidence type="ECO:0000256" key="1">
    <source>
        <dbReference type="ARBA" id="ARBA00004123"/>
    </source>
</evidence>
<evidence type="ECO:0000313" key="7">
    <source>
        <dbReference type="EMBL" id="EOB13683.1"/>
    </source>
</evidence>
<dbReference type="GO" id="GO:0015031">
    <property type="term" value="P:protein transport"/>
    <property type="evidence" value="ECO:0007669"/>
    <property type="project" value="UniProtKB-KW"/>
</dbReference>
<evidence type="ECO:0000256" key="3">
    <source>
        <dbReference type="ARBA" id="ARBA00022448"/>
    </source>
</evidence>
<evidence type="ECO:0000259" key="6">
    <source>
        <dbReference type="Pfam" id="PF08767"/>
    </source>
</evidence>
<evidence type="ECO:0000313" key="8">
    <source>
        <dbReference type="Proteomes" id="UP000016927"/>
    </source>
</evidence>
<dbReference type="EMBL" id="KB908971">
    <property type="protein sequence ID" value="EOB13683.1"/>
    <property type="molecule type" value="Genomic_DNA"/>
</dbReference>
<dbReference type="Proteomes" id="UP000016927">
    <property type="component" value="Unassembled WGS sequence"/>
</dbReference>
<dbReference type="SUPFAM" id="SSF48371">
    <property type="entry name" value="ARM repeat"/>
    <property type="match status" value="1"/>
</dbReference>
<dbReference type="InterPro" id="IPR011989">
    <property type="entry name" value="ARM-like"/>
</dbReference>
<reference evidence="7 8" key="1">
    <citation type="journal article" date="2013" name="BMC Genomics">
        <title>Comparative genomics of parasitic silkworm microsporidia reveal an association between genome expansion and host adaptation.</title>
        <authorList>
            <person name="Pan G."/>
            <person name="Xu J."/>
            <person name="Li T."/>
            <person name="Xia Q."/>
            <person name="Liu S.L."/>
            <person name="Zhang G."/>
            <person name="Li S."/>
            <person name="Li C."/>
            <person name="Liu H."/>
            <person name="Yang L."/>
            <person name="Liu T."/>
            <person name="Zhang X."/>
            <person name="Wu Z."/>
            <person name="Fan W."/>
            <person name="Dang X."/>
            <person name="Xiang H."/>
            <person name="Tao M."/>
            <person name="Li Y."/>
            <person name="Hu J."/>
            <person name="Li Z."/>
            <person name="Lin L."/>
            <person name="Luo J."/>
            <person name="Geng L."/>
            <person name="Wang L."/>
            <person name="Long M."/>
            <person name="Wan Y."/>
            <person name="He N."/>
            <person name="Zhang Z."/>
            <person name="Lu C."/>
            <person name="Keeling P.J."/>
            <person name="Wang J."/>
            <person name="Xiang Z."/>
            <person name="Zhou Z."/>
        </authorList>
    </citation>
    <scope>NUCLEOTIDE SEQUENCE [LARGE SCALE GENOMIC DNA]</scope>
    <source>
        <strain evidence="8">CQ1 / CVCC 102059</strain>
    </source>
</reference>
<evidence type="ECO:0000256" key="5">
    <source>
        <dbReference type="ARBA" id="ARBA00023242"/>
    </source>
</evidence>
<accession>R0MLH4</accession>
<gene>
    <name evidence="7" type="primary">XPO1</name>
    <name evidence="7" type="ORF">NBO_63g0002</name>
</gene>
<dbReference type="Pfam" id="PF08767">
    <property type="entry name" value="CRM1_C"/>
    <property type="match status" value="1"/>
</dbReference>
<dbReference type="GO" id="GO:0005634">
    <property type="term" value="C:nucleus"/>
    <property type="evidence" value="ECO:0007669"/>
    <property type="project" value="UniProtKB-SubCell"/>
</dbReference>
<protein>
    <submittedName>
        <fullName evidence="7">Exportin-1</fullName>
    </submittedName>
</protein>
<comment type="subcellular location">
    <subcellularLocation>
        <location evidence="1">Nucleus</location>
    </subcellularLocation>
</comment>
<keyword evidence="3" id="KW-0813">Transport</keyword>
<keyword evidence="4" id="KW-0653">Protein transport</keyword>
<keyword evidence="8" id="KW-1185">Reference proteome</keyword>
<dbReference type="OrthoDB" id="10640242at2759"/>
<dbReference type="InterPro" id="IPR014877">
    <property type="entry name" value="XPO1_C_dom"/>
</dbReference>
<dbReference type="HOGENOM" id="CLU_2483934_0_0_1"/>
<evidence type="ECO:0000256" key="4">
    <source>
        <dbReference type="ARBA" id="ARBA00022927"/>
    </source>
</evidence>
<dbReference type="AlphaFoldDB" id="R0MLH4"/>